<proteinExistence type="predicted"/>
<dbReference type="Pfam" id="PF22041">
    <property type="entry name" value="GST_C_7"/>
    <property type="match status" value="1"/>
</dbReference>
<dbReference type="EMBL" id="CAWUHC010000122">
    <property type="protein sequence ID" value="CAK7234011.1"/>
    <property type="molecule type" value="Genomic_DNA"/>
</dbReference>
<sequence>MASLPSIIVYDTAGHDGRIWSHHTLRILYVLHRKGLTYTIEPVEYPDIEATFAPTSLPAKADPVEPYELPVLRFQAQGTEDLYLMDPPGIIAKLDELVPEPRLSATSPRAAEARAIFFPALAPLLQAAVGHVPSVLSDRSRQGFLAKRKARWGKTLDEWVAERPLENQLKTAEPRLLQLEEWLEQGSEGPFIDGHEPGYADMTIVSILEFVRLVGETEAFNVAMRHKAIARLYDALSEKNVANSF</sequence>
<evidence type="ECO:0000259" key="1">
    <source>
        <dbReference type="Pfam" id="PF22041"/>
    </source>
</evidence>
<dbReference type="Gene3D" id="3.40.30.10">
    <property type="entry name" value="Glutaredoxin"/>
    <property type="match status" value="1"/>
</dbReference>
<evidence type="ECO:0000313" key="3">
    <source>
        <dbReference type="Proteomes" id="UP001642406"/>
    </source>
</evidence>
<organism evidence="2 3">
    <name type="scientific">Sporothrix bragantina</name>
    <dbReference type="NCBI Taxonomy" id="671064"/>
    <lineage>
        <taxon>Eukaryota</taxon>
        <taxon>Fungi</taxon>
        <taxon>Dikarya</taxon>
        <taxon>Ascomycota</taxon>
        <taxon>Pezizomycotina</taxon>
        <taxon>Sordariomycetes</taxon>
        <taxon>Sordariomycetidae</taxon>
        <taxon>Ophiostomatales</taxon>
        <taxon>Ophiostomataceae</taxon>
        <taxon>Sporothrix</taxon>
    </lineage>
</organism>
<dbReference type="InterPro" id="IPR036282">
    <property type="entry name" value="Glutathione-S-Trfase_C_sf"/>
</dbReference>
<keyword evidence="3" id="KW-1185">Reference proteome</keyword>
<reference evidence="2 3" key="1">
    <citation type="submission" date="2024-01" db="EMBL/GenBank/DDBJ databases">
        <authorList>
            <person name="Allen C."/>
            <person name="Tagirdzhanova G."/>
        </authorList>
    </citation>
    <scope>NUCLEOTIDE SEQUENCE [LARGE SCALE GENOMIC DNA]</scope>
</reference>
<evidence type="ECO:0000313" key="2">
    <source>
        <dbReference type="EMBL" id="CAK7234011.1"/>
    </source>
</evidence>
<dbReference type="Gene3D" id="1.20.1050.10">
    <property type="match status" value="1"/>
</dbReference>
<dbReference type="Proteomes" id="UP001642406">
    <property type="component" value="Unassembled WGS sequence"/>
</dbReference>
<dbReference type="InterPro" id="IPR054416">
    <property type="entry name" value="GST_UstS-like_C"/>
</dbReference>
<name>A0ABP0CQ34_9PEZI</name>
<comment type="caution">
    <text evidence="2">The sequence shown here is derived from an EMBL/GenBank/DDBJ whole genome shotgun (WGS) entry which is preliminary data.</text>
</comment>
<feature type="domain" description="Glutathione S-transferase UstS-like C-terminal" evidence="1">
    <location>
        <begin position="120"/>
        <end position="222"/>
    </location>
</feature>
<gene>
    <name evidence="2" type="ORF">SBRCBS47491_008805</name>
</gene>
<accession>A0ABP0CQ34</accession>
<protein>
    <recommendedName>
        <fullName evidence="1">Glutathione S-transferase UstS-like C-terminal domain-containing protein</fullName>
    </recommendedName>
</protein>
<dbReference type="SUPFAM" id="SSF47616">
    <property type="entry name" value="GST C-terminal domain-like"/>
    <property type="match status" value="1"/>
</dbReference>